<evidence type="ECO:0000256" key="2">
    <source>
        <dbReference type="ARBA" id="ARBA00022443"/>
    </source>
</evidence>
<dbReference type="InterPro" id="IPR013783">
    <property type="entry name" value="Ig-like_fold"/>
</dbReference>
<feature type="compositionally biased region" description="Pro residues" evidence="6">
    <location>
        <begin position="61"/>
        <end position="77"/>
    </location>
</feature>
<dbReference type="OrthoDB" id="4158657at2759"/>
<dbReference type="EMBL" id="NIVC01000665">
    <property type="protein sequence ID" value="PAA78818.1"/>
    <property type="molecule type" value="Genomic_DNA"/>
</dbReference>
<feature type="coiled-coil region" evidence="5">
    <location>
        <begin position="270"/>
        <end position="391"/>
    </location>
</feature>
<dbReference type="GO" id="GO:0045202">
    <property type="term" value="C:synapse"/>
    <property type="evidence" value="ECO:0007669"/>
    <property type="project" value="GOC"/>
</dbReference>
<dbReference type="Proteomes" id="UP000215902">
    <property type="component" value="Unassembled WGS sequence"/>
</dbReference>
<feature type="domain" description="SH3" evidence="7">
    <location>
        <begin position="1054"/>
        <end position="1119"/>
    </location>
</feature>
<dbReference type="SUPFAM" id="SSF50044">
    <property type="entry name" value="SH3-domain"/>
    <property type="match status" value="1"/>
</dbReference>
<evidence type="ECO:0000313" key="9">
    <source>
        <dbReference type="EMBL" id="PAA78818.1"/>
    </source>
</evidence>
<evidence type="ECO:0000259" key="8">
    <source>
        <dbReference type="PROSITE" id="PS50853"/>
    </source>
</evidence>
<feature type="compositionally biased region" description="Basic and acidic residues" evidence="6">
    <location>
        <begin position="740"/>
        <end position="755"/>
    </location>
</feature>
<keyword evidence="5" id="KW-0175">Coiled coil</keyword>
<evidence type="ECO:0000256" key="5">
    <source>
        <dbReference type="SAM" id="Coils"/>
    </source>
</evidence>
<dbReference type="PROSITE" id="PS50853">
    <property type="entry name" value="FN3"/>
    <property type="match status" value="1"/>
</dbReference>
<keyword evidence="2 4" id="KW-0728">SH3 domain</keyword>
<dbReference type="PANTHER" id="PTHR14234">
    <property type="entry name" value="RIM BINDING PROTEIN-RELATED"/>
    <property type="match status" value="1"/>
</dbReference>
<dbReference type="InterPro" id="IPR040325">
    <property type="entry name" value="RIMBP1/2/3"/>
</dbReference>
<evidence type="ECO:0000259" key="7">
    <source>
        <dbReference type="PROSITE" id="PS50002"/>
    </source>
</evidence>
<dbReference type="InterPro" id="IPR057884">
    <property type="entry name" value="FN3_RIM-BP1/2/3"/>
</dbReference>
<feature type="domain" description="Fibronectin type-III" evidence="8">
    <location>
        <begin position="856"/>
        <end position="953"/>
    </location>
</feature>
<feature type="compositionally biased region" description="Basic and acidic residues" evidence="6">
    <location>
        <begin position="36"/>
        <end position="51"/>
    </location>
</feature>
<feature type="compositionally biased region" description="Basic and acidic residues" evidence="6">
    <location>
        <begin position="628"/>
        <end position="645"/>
    </location>
</feature>
<dbReference type="Gene3D" id="2.60.40.10">
    <property type="entry name" value="Immunoglobulins"/>
    <property type="match status" value="1"/>
</dbReference>
<feature type="compositionally biased region" description="Polar residues" evidence="6">
    <location>
        <begin position="648"/>
        <end position="676"/>
    </location>
</feature>
<dbReference type="InterPro" id="IPR003961">
    <property type="entry name" value="FN3_dom"/>
</dbReference>
<dbReference type="Pfam" id="PF25523">
    <property type="entry name" value="Ig_RIMBP2"/>
    <property type="match status" value="1"/>
</dbReference>
<gene>
    <name evidence="9" type="ORF">BOX15_Mlig015536g2</name>
</gene>
<comment type="similarity">
    <text evidence="1">Belongs to the RIMBP family.</text>
</comment>
<feature type="compositionally biased region" description="Polar residues" evidence="6">
    <location>
        <begin position="109"/>
        <end position="124"/>
    </location>
</feature>
<dbReference type="InterPro" id="IPR036028">
    <property type="entry name" value="SH3-like_dom_sf"/>
</dbReference>
<dbReference type="InterPro" id="IPR001452">
    <property type="entry name" value="SH3_domain"/>
</dbReference>
<feature type="coiled-coil region" evidence="5">
    <location>
        <begin position="447"/>
        <end position="526"/>
    </location>
</feature>
<evidence type="ECO:0000256" key="4">
    <source>
        <dbReference type="PROSITE-ProRule" id="PRU00192"/>
    </source>
</evidence>
<keyword evidence="3" id="KW-0677">Repeat</keyword>
<feature type="coiled-coil region" evidence="5">
    <location>
        <begin position="209"/>
        <end position="243"/>
    </location>
</feature>
<evidence type="ECO:0000256" key="6">
    <source>
        <dbReference type="SAM" id="MobiDB-lite"/>
    </source>
</evidence>
<feature type="compositionally biased region" description="Basic and acidic residues" evidence="6">
    <location>
        <begin position="127"/>
        <end position="140"/>
    </location>
</feature>
<evidence type="ECO:0000313" key="10">
    <source>
        <dbReference type="Proteomes" id="UP000215902"/>
    </source>
</evidence>
<dbReference type="Pfam" id="PF07653">
    <property type="entry name" value="SH3_2"/>
    <property type="match status" value="1"/>
</dbReference>
<reference evidence="9 10" key="1">
    <citation type="submission" date="2017-06" db="EMBL/GenBank/DDBJ databases">
        <title>A platform for efficient transgenesis in Macrostomum lignano, a flatworm model organism for stem cell research.</title>
        <authorList>
            <person name="Berezikov E."/>
        </authorList>
    </citation>
    <scope>NUCLEOTIDE SEQUENCE [LARGE SCALE GENOMIC DNA]</scope>
    <source>
        <strain evidence="9">DV1</strain>
        <tissue evidence="9">Whole organism</tissue>
    </source>
</reference>
<feature type="compositionally biased region" description="Low complexity" evidence="6">
    <location>
        <begin position="1039"/>
        <end position="1048"/>
    </location>
</feature>
<dbReference type="PROSITE" id="PS50002">
    <property type="entry name" value="SH3"/>
    <property type="match status" value="1"/>
</dbReference>
<proteinExistence type="inferred from homology"/>
<evidence type="ECO:0000256" key="1">
    <source>
        <dbReference type="ARBA" id="ARBA00010749"/>
    </source>
</evidence>
<keyword evidence="10" id="KW-1185">Reference proteome</keyword>
<protein>
    <recommendedName>
        <fullName evidence="11">SH3 domain-containing protein</fullName>
    </recommendedName>
</protein>
<dbReference type="PANTHER" id="PTHR14234:SF19">
    <property type="entry name" value="RIM-BINDING PROTEIN, ISOFORM F"/>
    <property type="match status" value="1"/>
</dbReference>
<dbReference type="AlphaFoldDB" id="A0A267FY94"/>
<comment type="caution">
    <text evidence="9">The sequence shown here is derived from an EMBL/GenBank/DDBJ whole genome shotgun (WGS) entry which is preliminary data.</text>
</comment>
<evidence type="ECO:0008006" key="11">
    <source>
        <dbReference type="Google" id="ProtNLM"/>
    </source>
</evidence>
<dbReference type="STRING" id="282301.A0A267FY94"/>
<feature type="region of interest" description="Disordered" evidence="6">
    <location>
        <begin position="938"/>
        <end position="1055"/>
    </location>
</feature>
<feature type="region of interest" description="Disordered" evidence="6">
    <location>
        <begin position="568"/>
        <end position="817"/>
    </location>
</feature>
<dbReference type="GO" id="GO:0007274">
    <property type="term" value="P:neuromuscular synaptic transmission"/>
    <property type="evidence" value="ECO:0007669"/>
    <property type="project" value="TreeGrafter"/>
</dbReference>
<feature type="compositionally biased region" description="Basic and acidic residues" evidence="6">
    <location>
        <begin position="608"/>
        <end position="619"/>
    </location>
</feature>
<feature type="compositionally biased region" description="Basic residues" evidence="6">
    <location>
        <begin position="570"/>
        <end position="579"/>
    </location>
</feature>
<feature type="compositionally biased region" description="Basic and acidic residues" evidence="6">
    <location>
        <begin position="149"/>
        <end position="178"/>
    </location>
</feature>
<sequence length="1119" mass="128031">MQSKRGTGRPASAAMTSNFKLARRWPQNPPPVPKKPSIEFQEKQRRFEQRAAMEGQQQTAIPPPPPGPPPPPPPPPVGYNDADRFYVASPPPSENSLVVDHQEMEPHQQKFSSRPGNDPLNSAWLSKKLDKIDEKQKDSAKLPTNAQTDTKDLPNNEENRRRKMEEQLGDLKAENRAKTRELKTNKYIENEMNRKLKTADDAYVLRHTVKDKDRLINNQEKIIAELTAENAKLAEDLAERDRQVFQLQSEVDNLDRVIVAKKALKEAERLQAVGEDLDKAKDDLANANFEIETARNELKNVQSVVARKDREIKSKNDHIEQLTKQLTQAETKIAGLENEKLVADNHSKAANREAKLLKEQNDKLVDFKERCNNLEEENAYMAEAIRTLEAKILQLESIKHDKEVLDDLVHDLKSALKDKNQIAKDRRNLMIETQQLRDLLREKTVDEEALQKELYKLKGVLSELEKENNFYRDLDVDFRRLKQKYEEIERERFKNELVLAKLRPRVERLQNRCKEKDDLIRRLANELRSGGDRYPRDLLQEADRNQNSALNDYIDMDDYLDGEPLSAQVRRSRDRRPHASAHAQRSPMAAYEPAKGSRKASKSPSRGYEQDRAPSRPPERYSYGQQQPERHFPSREFPETEEPRRAQHQQNSQQPTSSGRDPQRNGENYDNPARQQPQRKEHSNSRLPPPTAWEIPRNESSPQNVPEARTNDGVYEETIRPTKREDEEARKQPRGYDPTRLADRDDPHQYAREQPVRQYPNHSEPNAQPGAYEPSIQRGYQEPNQRDAEGGRKPDLTRNETYPVLDQRQSPVDNGRMPYSAEKSPAYQELHQPNEHNQLLDHQNQHQQAIPQHMDPPVNVRAQYVPDSGNLQIEWDIPALDELDRSNGVVVAGYKIFVNGTEQQPVVSSRVTKSIVPRSALGEVDVNALRISVQSYSYDGDTSDKANISVPPPSPRPVVENNSEQQREPTPTAPLTVEVEQPTQHQPANNDPPMDSNKPTNQDPSSDRPASPEQQQQQKQPVSSAEAPEEDRFRTRDNSPAGAAARLGLPPPSPQSFVRKALYDYQPSQHSPSTFPPFELELHRGDDVQTFGPVRPDGMYNAEVNGKRGLVPAQYLKLN</sequence>
<feature type="compositionally biased region" description="Basic and acidic residues" evidence="6">
    <location>
        <begin position="784"/>
        <end position="798"/>
    </location>
</feature>
<dbReference type="Gene3D" id="2.30.30.40">
    <property type="entry name" value="SH3 Domains"/>
    <property type="match status" value="1"/>
</dbReference>
<evidence type="ECO:0000256" key="3">
    <source>
        <dbReference type="ARBA" id="ARBA00022737"/>
    </source>
</evidence>
<name>A0A267FY94_9PLAT</name>
<feature type="compositionally biased region" description="Basic and acidic residues" evidence="6">
    <location>
        <begin position="717"/>
        <end position="731"/>
    </location>
</feature>
<organism evidence="9 10">
    <name type="scientific">Macrostomum lignano</name>
    <dbReference type="NCBI Taxonomy" id="282301"/>
    <lineage>
        <taxon>Eukaryota</taxon>
        <taxon>Metazoa</taxon>
        <taxon>Spiralia</taxon>
        <taxon>Lophotrochozoa</taxon>
        <taxon>Platyhelminthes</taxon>
        <taxon>Rhabditophora</taxon>
        <taxon>Macrostomorpha</taxon>
        <taxon>Macrostomida</taxon>
        <taxon>Macrostomidae</taxon>
        <taxon>Macrostomum</taxon>
    </lineage>
</organism>
<feature type="region of interest" description="Disordered" evidence="6">
    <location>
        <begin position="1"/>
        <end position="178"/>
    </location>
</feature>
<accession>A0A267FY94</accession>